<dbReference type="PANTHER" id="PTHR48081">
    <property type="entry name" value="AB HYDROLASE SUPERFAMILY PROTEIN C4A8.06C"/>
    <property type="match status" value="1"/>
</dbReference>
<dbReference type="AlphaFoldDB" id="D5WVM5"/>
<sequence length="301" mass="33570">MFQTPRQEPSPTQSSKPTQSPNLGEGNFLRNRLDIGGNDNVKTLKQLNELNEEWVLPEDYTLEVKEVDGITMNWVQAKDTKPDKVILQLHGGAYIRSLEKSGMTYRRTAIQYAKISGAGVLTVDYRVAPEHPYPAALEDAVLAYNWLLEQGYRPERIILAGDSAGGGLALATALYLRDHDMPMPAALITMSAWTNLNYKRVIPEYVGENRADNPYISPIYGEYAGFPPMLMQVGGDEMLLNDTVKVAQKAEAAGVSVQQTTYPGMFHDFQLLFPKLPDANKAWNEVETFIKEIYAGQPETP</sequence>
<dbReference type="EMBL" id="CP002017">
    <property type="protein sequence ID" value="ADG07568.1"/>
    <property type="molecule type" value="Genomic_DNA"/>
</dbReference>
<dbReference type="InterPro" id="IPR013094">
    <property type="entry name" value="AB_hydrolase_3"/>
</dbReference>
<dbReference type="Pfam" id="PF07859">
    <property type="entry name" value="Abhydrolase_3"/>
    <property type="match status" value="2"/>
</dbReference>
<evidence type="ECO:0000256" key="2">
    <source>
        <dbReference type="ARBA" id="ARBA00022801"/>
    </source>
</evidence>
<reference evidence="6 7" key="1">
    <citation type="journal article" date="2011" name="Stand. Genomic Sci.">
        <title>Complete genome sequence of the thermophilic, hydrogen-oxidizing Bacillus tusciae type strain (T2) and reclassification in the new genus, Kyrpidia gen. nov. as Kyrpidia tusciae comb. nov. and emendation of the family Alicyclobacillaceae da Costa and Rainey, 2010.</title>
        <authorList>
            <person name="Klenk H.P."/>
            <person name="Lapidus A."/>
            <person name="Chertkov O."/>
            <person name="Copeland A."/>
            <person name="Del Rio T.G."/>
            <person name="Nolan M."/>
            <person name="Lucas S."/>
            <person name="Chen F."/>
            <person name="Tice H."/>
            <person name="Cheng J.F."/>
            <person name="Han C."/>
            <person name="Bruce D."/>
            <person name="Goodwin L."/>
            <person name="Pitluck S."/>
            <person name="Pati A."/>
            <person name="Ivanova N."/>
            <person name="Mavromatis K."/>
            <person name="Daum C."/>
            <person name="Chen A."/>
            <person name="Palaniappan K."/>
            <person name="Chang Y.J."/>
            <person name="Land M."/>
            <person name="Hauser L."/>
            <person name="Jeffries C.D."/>
            <person name="Detter J.C."/>
            <person name="Rohde M."/>
            <person name="Abt B."/>
            <person name="Pukall R."/>
            <person name="Goker M."/>
            <person name="Bristow J."/>
            <person name="Markowitz V."/>
            <person name="Hugenholtz P."/>
            <person name="Eisen J.A."/>
        </authorList>
    </citation>
    <scope>NUCLEOTIDE SEQUENCE [LARGE SCALE GENOMIC DNA]</scope>
    <source>
        <strain evidence="6 7">DSM 2912</strain>
    </source>
</reference>
<dbReference type="InterPro" id="IPR033140">
    <property type="entry name" value="Lipase_GDXG_put_SER_AS"/>
</dbReference>
<evidence type="ECO:0000259" key="5">
    <source>
        <dbReference type="Pfam" id="PF07859"/>
    </source>
</evidence>
<organism evidence="6 7">
    <name type="scientific">Kyrpidia tusciae (strain DSM 2912 / NBRC 15312 / T2)</name>
    <name type="common">Bacillus tusciae</name>
    <dbReference type="NCBI Taxonomy" id="562970"/>
    <lineage>
        <taxon>Bacteria</taxon>
        <taxon>Bacillati</taxon>
        <taxon>Bacillota</taxon>
        <taxon>Bacilli</taxon>
        <taxon>Bacillales</taxon>
        <taxon>Alicyclobacillaceae</taxon>
        <taxon>Kyrpidia</taxon>
    </lineage>
</organism>
<dbReference type="STRING" id="562970.Btus_2933"/>
<dbReference type="Proteomes" id="UP000002368">
    <property type="component" value="Chromosome"/>
</dbReference>
<evidence type="ECO:0000313" key="6">
    <source>
        <dbReference type="EMBL" id="ADG07568.1"/>
    </source>
</evidence>
<dbReference type="HOGENOM" id="CLU_012494_13_1_9"/>
<dbReference type="PROSITE" id="PS01174">
    <property type="entry name" value="LIPASE_GDXG_SER"/>
    <property type="match status" value="1"/>
</dbReference>
<dbReference type="OrthoDB" id="9815425at2"/>
<dbReference type="Gene3D" id="3.40.50.1820">
    <property type="entry name" value="alpha/beta hydrolase"/>
    <property type="match status" value="1"/>
</dbReference>
<dbReference type="SUPFAM" id="SSF53474">
    <property type="entry name" value="alpha/beta-Hydrolases"/>
    <property type="match status" value="1"/>
</dbReference>
<feature type="domain" description="Alpha/beta hydrolase fold-3" evidence="5">
    <location>
        <begin position="86"/>
        <end position="196"/>
    </location>
</feature>
<feature type="compositionally biased region" description="Low complexity" evidence="4">
    <location>
        <begin position="9"/>
        <end position="21"/>
    </location>
</feature>
<dbReference type="RefSeq" id="WP_013076849.1">
    <property type="nucleotide sequence ID" value="NC_014098.1"/>
</dbReference>
<dbReference type="InterPro" id="IPR050300">
    <property type="entry name" value="GDXG_lipolytic_enzyme"/>
</dbReference>
<evidence type="ECO:0000256" key="3">
    <source>
        <dbReference type="PROSITE-ProRule" id="PRU10038"/>
    </source>
</evidence>
<name>D5WVM5_KYRT2</name>
<evidence type="ECO:0000256" key="1">
    <source>
        <dbReference type="ARBA" id="ARBA00010515"/>
    </source>
</evidence>
<keyword evidence="2 6" id="KW-0378">Hydrolase</keyword>
<keyword evidence="7" id="KW-1185">Reference proteome</keyword>
<accession>D5WVM5</accession>
<protein>
    <submittedName>
        <fullName evidence="6">Alpha/beta hydrolase fold-3 domain protein</fullName>
    </submittedName>
</protein>
<dbReference type="KEGG" id="bts:Btus_2933"/>
<dbReference type="PANTHER" id="PTHR48081:SF30">
    <property type="entry name" value="ACETYL-HYDROLASE LIPR-RELATED"/>
    <property type="match status" value="1"/>
</dbReference>
<dbReference type="eggNOG" id="COG0657">
    <property type="taxonomic scope" value="Bacteria"/>
</dbReference>
<evidence type="ECO:0000256" key="4">
    <source>
        <dbReference type="SAM" id="MobiDB-lite"/>
    </source>
</evidence>
<gene>
    <name evidence="6" type="ordered locus">Btus_2933</name>
</gene>
<comment type="similarity">
    <text evidence="1">Belongs to the 'GDXG' lipolytic enzyme family.</text>
</comment>
<dbReference type="GO" id="GO:0004806">
    <property type="term" value="F:triacylglycerol lipase activity"/>
    <property type="evidence" value="ECO:0007669"/>
    <property type="project" value="TreeGrafter"/>
</dbReference>
<feature type="region of interest" description="Disordered" evidence="4">
    <location>
        <begin position="1"/>
        <end position="27"/>
    </location>
</feature>
<dbReference type="InterPro" id="IPR029058">
    <property type="entry name" value="AB_hydrolase_fold"/>
</dbReference>
<feature type="domain" description="Alpha/beta hydrolase fold-3" evidence="5">
    <location>
        <begin position="204"/>
        <end position="270"/>
    </location>
</feature>
<feature type="active site" evidence="3">
    <location>
        <position position="163"/>
    </location>
</feature>
<evidence type="ECO:0000313" key="7">
    <source>
        <dbReference type="Proteomes" id="UP000002368"/>
    </source>
</evidence>
<proteinExistence type="inferred from homology"/>